<gene>
    <name evidence="2" type="ORF">LTR84_001917</name>
</gene>
<evidence type="ECO:0008006" key="4">
    <source>
        <dbReference type="Google" id="ProtNLM"/>
    </source>
</evidence>
<feature type="compositionally biased region" description="Polar residues" evidence="1">
    <location>
        <begin position="307"/>
        <end position="320"/>
    </location>
</feature>
<accession>A0AAV9NBQ3</accession>
<protein>
    <recommendedName>
        <fullName evidence="4">Zn(2)-C6 fungal-type domain-containing protein</fullName>
    </recommendedName>
</protein>
<evidence type="ECO:0000256" key="1">
    <source>
        <dbReference type="SAM" id="MobiDB-lite"/>
    </source>
</evidence>
<keyword evidence="3" id="KW-1185">Reference proteome</keyword>
<sequence>MGRKPNPLIVEYFQRGAKIGDASNRYEHTCKLCGELFPKGRIDSLTAHLTKKCTALSMADRTKIVLRLHDLADPTAPPETINGSKDGNQVEGGNTLSLPFSPTKQQNFNALNVLAEASRRVGGDGPAASGYTAAEQIHHHEQTHNLPLDPQLEIDSFAQQLLESTDDGINGRINGFPATTGTSLPPLFSFMTNGPPVTQEELGLPLVSTIPSDLSTIAASANETLANGVMDHDLDVSHDDVSSAILDGLHDHAFVNDRTPFNWTNAPAPILINQNELPPQPHPEPVHNTEERSVQVLRPIAMNPLSKPTNFVSESGSPNKVQKHKVRGRFAPDRRKEVRELRKVGACMRCRMLKKVCSQETPCQTCAAVESPRLWRNTCVRAKLVEIFTLYFIGLHGAIAFHQINDLKSRSNVEMLEGQIEAAHLNQQPIVFKVIQYTSPGLLIDGTPDLSSSQTAVTIDLETDNVLPKIEQYLQSVSAWVIQQEPCQIMRGSLTQAMSIKTSAHNQSTHDKPDNLLSDMIELWTATVILSDDKLKWNLFQTTDITSERSPIQQDDTSYHLIECQLRAAVEKRAGLVCRAAMHHFEQRMLSRHKSSIFETFLAGFILLNCAERMCWLYQTWEVEEPKKPGWPLDLPARTYVEKGQHLANTVHMVLDLRQIEPKIAIDLQTGTVIRRDRDTDDVALAEWLSAVGLTKEILIQKESAHFDPNDCRSLDGSFTTRLLMV</sequence>
<feature type="region of interest" description="Disordered" evidence="1">
    <location>
        <begin position="307"/>
        <end position="326"/>
    </location>
</feature>
<comment type="caution">
    <text evidence="2">The sequence shown here is derived from an EMBL/GenBank/DDBJ whole genome shotgun (WGS) entry which is preliminary data.</text>
</comment>
<dbReference type="RefSeq" id="XP_064707080.1">
    <property type="nucleotide sequence ID" value="XM_064845535.1"/>
</dbReference>
<dbReference type="InterPro" id="IPR052973">
    <property type="entry name" value="Fungal_sec-metab_reg_TF"/>
</dbReference>
<dbReference type="EMBL" id="JAVRRD010000011">
    <property type="protein sequence ID" value="KAK5053955.1"/>
    <property type="molecule type" value="Genomic_DNA"/>
</dbReference>
<proteinExistence type="predicted"/>
<evidence type="ECO:0000313" key="3">
    <source>
        <dbReference type="Proteomes" id="UP001358417"/>
    </source>
</evidence>
<dbReference type="PANTHER" id="PTHR35392">
    <property type="entry name" value="ZN(II)2CYS6 TRANSCRIPTION FACTOR (EUROFUNG)-RELATED-RELATED"/>
    <property type="match status" value="1"/>
</dbReference>
<organism evidence="2 3">
    <name type="scientific">Exophiala bonariae</name>
    <dbReference type="NCBI Taxonomy" id="1690606"/>
    <lineage>
        <taxon>Eukaryota</taxon>
        <taxon>Fungi</taxon>
        <taxon>Dikarya</taxon>
        <taxon>Ascomycota</taxon>
        <taxon>Pezizomycotina</taxon>
        <taxon>Eurotiomycetes</taxon>
        <taxon>Chaetothyriomycetidae</taxon>
        <taxon>Chaetothyriales</taxon>
        <taxon>Herpotrichiellaceae</taxon>
        <taxon>Exophiala</taxon>
    </lineage>
</organism>
<name>A0AAV9NBQ3_9EURO</name>
<dbReference type="Proteomes" id="UP001358417">
    <property type="component" value="Unassembled WGS sequence"/>
</dbReference>
<dbReference type="PANTHER" id="PTHR35392:SF2">
    <property type="entry name" value="ZN(II)2CYS6 TRANSCRIPTION FACTOR (EUROFUNG)"/>
    <property type="match status" value="1"/>
</dbReference>
<feature type="region of interest" description="Disordered" evidence="1">
    <location>
        <begin position="74"/>
        <end position="95"/>
    </location>
</feature>
<dbReference type="GeneID" id="89970133"/>
<evidence type="ECO:0000313" key="2">
    <source>
        <dbReference type="EMBL" id="KAK5053955.1"/>
    </source>
</evidence>
<feature type="compositionally biased region" description="Polar residues" evidence="1">
    <location>
        <begin position="81"/>
        <end position="95"/>
    </location>
</feature>
<dbReference type="AlphaFoldDB" id="A0AAV9NBQ3"/>
<reference evidence="2 3" key="1">
    <citation type="submission" date="2023-08" db="EMBL/GenBank/DDBJ databases">
        <title>Black Yeasts Isolated from many extreme environments.</title>
        <authorList>
            <person name="Coleine C."/>
            <person name="Stajich J.E."/>
            <person name="Selbmann L."/>
        </authorList>
    </citation>
    <scope>NUCLEOTIDE SEQUENCE [LARGE SCALE GENOMIC DNA]</scope>
    <source>
        <strain evidence="2 3">CCFEE 5792</strain>
    </source>
</reference>